<dbReference type="EMBL" id="PYGA01000014">
    <property type="protein sequence ID" value="PSK95725.1"/>
    <property type="molecule type" value="Genomic_DNA"/>
</dbReference>
<organism evidence="1 2">
    <name type="scientific">Murinocardiopsis flavida</name>
    <dbReference type="NCBI Taxonomy" id="645275"/>
    <lineage>
        <taxon>Bacteria</taxon>
        <taxon>Bacillati</taxon>
        <taxon>Actinomycetota</taxon>
        <taxon>Actinomycetes</taxon>
        <taxon>Streptosporangiales</taxon>
        <taxon>Nocardiopsidaceae</taxon>
        <taxon>Murinocardiopsis</taxon>
    </lineage>
</organism>
<comment type="caution">
    <text evidence="1">The sequence shown here is derived from an EMBL/GenBank/DDBJ whole genome shotgun (WGS) entry which is preliminary data.</text>
</comment>
<gene>
    <name evidence="1" type="ORF">CLV63_114158</name>
</gene>
<protein>
    <submittedName>
        <fullName evidence="1">RloB-like protein</fullName>
    </submittedName>
</protein>
<keyword evidence="2" id="KW-1185">Reference proteome</keyword>
<proteinExistence type="predicted"/>
<dbReference type="RefSeq" id="WP_245928920.1">
    <property type="nucleotide sequence ID" value="NZ_PYGA01000014.1"/>
</dbReference>
<evidence type="ECO:0000313" key="1">
    <source>
        <dbReference type="EMBL" id="PSK95725.1"/>
    </source>
</evidence>
<sequence>MNRPKRLKKSLRRSSLVRESKERILVVCEGEVTEVQYLNGLKQLFSALPVDVVPVGKGGTPEQVVDLALAKQAEAEDRAERANDGNLNFDQTWCLVDVDEHVRIPEALARARRAGVKAVVSNPCFELWLLYHYQDLQSTLHRAVLCEKLRNYIRGYDKHLPLDFPYDRHDLAKKRALRAAADHTATCSRGNNPSTNAWLLVEAIQRAGKTKER</sequence>
<dbReference type="Pfam" id="PF13707">
    <property type="entry name" value="RloB"/>
    <property type="match status" value="1"/>
</dbReference>
<dbReference type="AlphaFoldDB" id="A0A2P8DES8"/>
<reference evidence="1 2" key="1">
    <citation type="submission" date="2018-03" db="EMBL/GenBank/DDBJ databases">
        <title>Genomic Encyclopedia of Archaeal and Bacterial Type Strains, Phase II (KMG-II): from individual species to whole genera.</title>
        <authorList>
            <person name="Goeker M."/>
        </authorList>
    </citation>
    <scope>NUCLEOTIDE SEQUENCE [LARGE SCALE GENOMIC DNA]</scope>
    <source>
        <strain evidence="1 2">DSM 45312</strain>
    </source>
</reference>
<dbReference type="Proteomes" id="UP000240542">
    <property type="component" value="Unassembled WGS sequence"/>
</dbReference>
<evidence type="ECO:0000313" key="2">
    <source>
        <dbReference type="Proteomes" id="UP000240542"/>
    </source>
</evidence>
<accession>A0A2P8DES8</accession>
<name>A0A2P8DES8_9ACTN</name>
<dbReference type="InterPro" id="IPR025591">
    <property type="entry name" value="RloB"/>
</dbReference>